<accession>A0AAV6TRD9</accession>
<evidence type="ECO:0000313" key="2">
    <source>
        <dbReference type="EMBL" id="KAG8174269.1"/>
    </source>
</evidence>
<evidence type="ECO:0000256" key="1">
    <source>
        <dbReference type="SAM" id="Phobius"/>
    </source>
</evidence>
<feature type="transmembrane region" description="Helical" evidence="1">
    <location>
        <begin position="144"/>
        <end position="167"/>
    </location>
</feature>
<dbReference type="EMBL" id="JAFNEN010001264">
    <property type="protein sequence ID" value="KAG8174269.1"/>
    <property type="molecule type" value="Genomic_DNA"/>
</dbReference>
<sequence length="176" mass="18917">MSQTGDLSSKGDDDAGETLATSLDGLEGGVLSQGCLANTVSPFILEIKKFISDINGILDKELIVGKKIGQLNYSNLKELNWQGSFPSFLHKIGKLDSPNCRCGELGSPEHFVATRCSYSNIYVKMGTVETFLAYYKRIDNIRGLLAPLVFPCPGLLAGASLGGGFVVSGTPWLRRP</sequence>
<name>A0AAV6TRD9_9ARAC</name>
<keyword evidence="1" id="KW-0812">Transmembrane</keyword>
<comment type="caution">
    <text evidence="2">The sequence shown here is derived from an EMBL/GenBank/DDBJ whole genome shotgun (WGS) entry which is preliminary data.</text>
</comment>
<keyword evidence="3" id="KW-1185">Reference proteome</keyword>
<proteinExistence type="predicted"/>
<dbReference type="AlphaFoldDB" id="A0AAV6TRD9"/>
<protein>
    <submittedName>
        <fullName evidence="2">Uncharacterized protein</fullName>
    </submittedName>
</protein>
<evidence type="ECO:0000313" key="3">
    <source>
        <dbReference type="Proteomes" id="UP000827092"/>
    </source>
</evidence>
<keyword evidence="1" id="KW-1133">Transmembrane helix</keyword>
<organism evidence="2 3">
    <name type="scientific">Oedothorax gibbosus</name>
    <dbReference type="NCBI Taxonomy" id="931172"/>
    <lineage>
        <taxon>Eukaryota</taxon>
        <taxon>Metazoa</taxon>
        <taxon>Ecdysozoa</taxon>
        <taxon>Arthropoda</taxon>
        <taxon>Chelicerata</taxon>
        <taxon>Arachnida</taxon>
        <taxon>Araneae</taxon>
        <taxon>Araneomorphae</taxon>
        <taxon>Entelegynae</taxon>
        <taxon>Araneoidea</taxon>
        <taxon>Linyphiidae</taxon>
        <taxon>Erigoninae</taxon>
        <taxon>Oedothorax</taxon>
    </lineage>
</organism>
<gene>
    <name evidence="2" type="ORF">JTE90_002228</name>
</gene>
<reference evidence="2 3" key="1">
    <citation type="journal article" date="2022" name="Nat. Ecol. Evol.">
        <title>A masculinizing supergene underlies an exaggerated male reproductive morph in a spider.</title>
        <authorList>
            <person name="Hendrickx F."/>
            <person name="De Corte Z."/>
            <person name="Sonet G."/>
            <person name="Van Belleghem S.M."/>
            <person name="Kostlbacher S."/>
            <person name="Vangestel C."/>
        </authorList>
    </citation>
    <scope>NUCLEOTIDE SEQUENCE [LARGE SCALE GENOMIC DNA]</scope>
    <source>
        <strain evidence="2">W744_W776</strain>
    </source>
</reference>
<dbReference type="Proteomes" id="UP000827092">
    <property type="component" value="Unassembled WGS sequence"/>
</dbReference>
<keyword evidence="1" id="KW-0472">Membrane</keyword>